<organism evidence="4 5">
    <name type="scientific">Venustampulla echinocandica</name>
    <dbReference type="NCBI Taxonomy" id="2656787"/>
    <lineage>
        <taxon>Eukaryota</taxon>
        <taxon>Fungi</taxon>
        <taxon>Dikarya</taxon>
        <taxon>Ascomycota</taxon>
        <taxon>Pezizomycotina</taxon>
        <taxon>Leotiomycetes</taxon>
        <taxon>Helotiales</taxon>
        <taxon>Pleuroascaceae</taxon>
        <taxon>Venustampulla</taxon>
    </lineage>
</organism>
<evidence type="ECO:0000313" key="5">
    <source>
        <dbReference type="Proteomes" id="UP000254866"/>
    </source>
</evidence>
<feature type="region of interest" description="Disordered" evidence="2">
    <location>
        <begin position="235"/>
        <end position="257"/>
    </location>
</feature>
<keyword evidence="3" id="KW-0472">Membrane</keyword>
<dbReference type="RefSeq" id="XP_031864995.1">
    <property type="nucleotide sequence ID" value="XM_032018971.1"/>
</dbReference>
<dbReference type="PANTHER" id="PTHR12475:SF4">
    <property type="entry name" value="PROTEIN THEM6"/>
    <property type="match status" value="1"/>
</dbReference>
<evidence type="ECO:0000313" key="4">
    <source>
        <dbReference type="EMBL" id="RDL30470.1"/>
    </source>
</evidence>
<dbReference type="InterPro" id="IPR029069">
    <property type="entry name" value="HotDog_dom_sf"/>
</dbReference>
<dbReference type="Proteomes" id="UP000254866">
    <property type="component" value="Unassembled WGS sequence"/>
</dbReference>
<reference evidence="4 5" key="1">
    <citation type="journal article" date="2018" name="IMA Fungus">
        <title>IMA Genome-F 9: Draft genome sequence of Annulohypoxylon stygium, Aspergillus mulundensis, Berkeleyomyces basicola (syn. Thielaviopsis basicola), Ceratocystis smalleyi, two Cercospora beticola strains, Coleophoma cylindrospora, Fusarium fracticaudum, Phialophora cf. hyalina, and Morchella septimelata.</title>
        <authorList>
            <person name="Wingfield B.D."/>
            <person name="Bills G.F."/>
            <person name="Dong Y."/>
            <person name="Huang W."/>
            <person name="Nel W.J."/>
            <person name="Swalarsk-Parry B.S."/>
            <person name="Vaghefi N."/>
            <person name="Wilken P.M."/>
            <person name="An Z."/>
            <person name="de Beer Z.W."/>
            <person name="De Vos L."/>
            <person name="Chen L."/>
            <person name="Duong T.A."/>
            <person name="Gao Y."/>
            <person name="Hammerbacher A."/>
            <person name="Kikkert J.R."/>
            <person name="Li Y."/>
            <person name="Li H."/>
            <person name="Li K."/>
            <person name="Li Q."/>
            <person name="Liu X."/>
            <person name="Ma X."/>
            <person name="Naidoo K."/>
            <person name="Pethybridge S.J."/>
            <person name="Sun J."/>
            <person name="Steenkamp E.T."/>
            <person name="van der Nest M.A."/>
            <person name="van Wyk S."/>
            <person name="Wingfield M.J."/>
            <person name="Xiong C."/>
            <person name="Yue Q."/>
            <person name="Zhang X."/>
        </authorList>
    </citation>
    <scope>NUCLEOTIDE SEQUENCE [LARGE SCALE GENOMIC DNA]</scope>
    <source>
        <strain evidence="4 5">BP 5553</strain>
    </source>
</reference>
<dbReference type="PANTHER" id="PTHR12475">
    <property type="match status" value="1"/>
</dbReference>
<dbReference type="AlphaFoldDB" id="A0A370T9X9"/>
<keyword evidence="5" id="KW-1185">Reference proteome</keyword>
<evidence type="ECO:0000256" key="3">
    <source>
        <dbReference type="SAM" id="Phobius"/>
    </source>
</evidence>
<evidence type="ECO:0008006" key="6">
    <source>
        <dbReference type="Google" id="ProtNLM"/>
    </source>
</evidence>
<comment type="similarity">
    <text evidence="1">Belongs to the lcsJ thioesterase family.</text>
</comment>
<gene>
    <name evidence="4" type="ORF">BP5553_10348</name>
</gene>
<proteinExistence type="inferred from homology"/>
<dbReference type="Pfam" id="PF13279">
    <property type="entry name" value="4HBT_2"/>
    <property type="match status" value="1"/>
</dbReference>
<dbReference type="SUPFAM" id="SSF54637">
    <property type="entry name" value="Thioesterase/thiol ester dehydrase-isomerase"/>
    <property type="match status" value="1"/>
</dbReference>
<dbReference type="GeneID" id="43603197"/>
<dbReference type="InterPro" id="IPR051490">
    <property type="entry name" value="THEM6_lcsJ_thioesterase"/>
</dbReference>
<evidence type="ECO:0000256" key="2">
    <source>
        <dbReference type="SAM" id="MobiDB-lite"/>
    </source>
</evidence>
<sequence length="331" mass="37213">MWNLSELGFWAWFWLVVIPLFLLVNVKGLLGVYHIRIFHALFNHLIFNRSRRVNVARHGADALFQPIVTTSRSPLLECDFNGHKSNSTFYSDLDANRMHLFGALFKDVLSPEKRQATSSEPLAKLRLALGGVSCTFKREIKPYEKYQIWSRVLSWDEKWVYIVSYFVRNGAVLPQGYTLQPSRINSAGKRGKNRSSDDVGKAIFASAISKYVFKQGRRTIPPEQVFESINLLPQQPGSAHEASTATASNGQSTTPSRVINGGTVRHEGNGSQIKPSSTLVDECQWDWKRVQEEKQRGFGIASHFASLDELHVLPILPTANALGNFDGVGFY</sequence>
<name>A0A370T9X9_9HELO</name>
<protein>
    <recommendedName>
        <fullName evidence="6">Thioesterase ester dehydrase-isomerase</fullName>
    </recommendedName>
</protein>
<comment type="caution">
    <text evidence="4">The sequence shown here is derived from an EMBL/GenBank/DDBJ whole genome shotgun (WGS) entry which is preliminary data.</text>
</comment>
<dbReference type="EMBL" id="NPIC01000015">
    <property type="protein sequence ID" value="RDL30470.1"/>
    <property type="molecule type" value="Genomic_DNA"/>
</dbReference>
<keyword evidence="3" id="KW-0812">Transmembrane</keyword>
<accession>A0A370T9X9</accession>
<keyword evidence="3" id="KW-1133">Transmembrane helix</keyword>
<evidence type="ECO:0000256" key="1">
    <source>
        <dbReference type="ARBA" id="ARBA00038476"/>
    </source>
</evidence>
<dbReference type="CDD" id="cd00586">
    <property type="entry name" value="4HBT"/>
    <property type="match status" value="1"/>
</dbReference>
<feature type="transmembrane region" description="Helical" evidence="3">
    <location>
        <begin position="12"/>
        <end position="33"/>
    </location>
</feature>
<dbReference type="Gene3D" id="3.10.129.10">
    <property type="entry name" value="Hotdog Thioesterase"/>
    <property type="match status" value="1"/>
</dbReference>
<dbReference type="OrthoDB" id="265761at2759"/>